<dbReference type="Proteomes" id="UP000005813">
    <property type="component" value="Unassembled WGS sequence"/>
</dbReference>
<sequence length="345" mass="41060">MLSFAIIMKIIQSFGYNLLISFCGYFMDFFFVEYRDPIVGLIFLTLLILVVALAHYAWRIFADKDEEQKLEKFIKKFELENSHKDLLRSEALSFSNLSFLAEIFTKSGEFEKASGIYLIALEKTKDKNEQEEAFLALAKVYFKAGFLEKCTEVLLNALKIRPRNQEALKLLKISYLKLKKYQENLELLECLFELGEDIKEEAEFIKALSFQNQENAKEKILKLDESSALKRYLFEKYGIFKKQNLVQICDLLYKSKEPINLDDEEYYEFFYMLGLVEKKEGFSFKNSHFKMYHILKQNHFKARLEFSYMCLECKNIMPLFFYHCPVCYEFNRCKILYEVKNDETR</sequence>
<accession>A0A828QWG1</accession>
<dbReference type="SUPFAM" id="SSF48452">
    <property type="entry name" value="TPR-like"/>
    <property type="match status" value="1"/>
</dbReference>
<dbReference type="InterPro" id="IPR011990">
    <property type="entry name" value="TPR-like_helical_dom_sf"/>
</dbReference>
<dbReference type="AlphaFoldDB" id="A0A828QWG1"/>
<dbReference type="InterPro" id="IPR019734">
    <property type="entry name" value="TPR_rpt"/>
</dbReference>
<dbReference type="EMBL" id="AEPU01000008">
    <property type="protein sequence ID" value="EFU72504.1"/>
    <property type="molecule type" value="Genomic_DNA"/>
</dbReference>
<gene>
    <name evidence="3" type="ORF">HMPREF9400_0252</name>
</gene>
<protein>
    <submittedName>
        <fullName evidence="3">Tetratricopeptide repeat domain protein</fullName>
    </submittedName>
</protein>
<keyword evidence="2" id="KW-0472">Membrane</keyword>
<evidence type="ECO:0000256" key="1">
    <source>
        <dbReference type="PROSITE-ProRule" id="PRU00339"/>
    </source>
</evidence>
<keyword evidence="2" id="KW-0812">Transmembrane</keyword>
<organism evidence="3 4">
    <name type="scientific">Campylobacter upsaliensis JV21</name>
    <dbReference type="NCBI Taxonomy" id="888826"/>
    <lineage>
        <taxon>Bacteria</taxon>
        <taxon>Pseudomonadati</taxon>
        <taxon>Campylobacterota</taxon>
        <taxon>Epsilonproteobacteria</taxon>
        <taxon>Campylobacterales</taxon>
        <taxon>Campylobacteraceae</taxon>
        <taxon>Campylobacter</taxon>
    </lineage>
</organism>
<keyword evidence="1" id="KW-0802">TPR repeat</keyword>
<name>A0A828QWG1_CAMUP</name>
<evidence type="ECO:0000313" key="3">
    <source>
        <dbReference type="EMBL" id="EFU72504.1"/>
    </source>
</evidence>
<reference evidence="3 4" key="1">
    <citation type="submission" date="2010-12" db="EMBL/GenBank/DDBJ databases">
        <authorList>
            <person name="Muzny D."/>
            <person name="Qin X."/>
            <person name="Buhay C."/>
            <person name="Dugan-Rocha S."/>
            <person name="Ding Y."/>
            <person name="Chen G."/>
            <person name="Hawes A."/>
            <person name="Holder M."/>
            <person name="Jhangiani S."/>
            <person name="Johnson A."/>
            <person name="Khan Z."/>
            <person name="Li Z."/>
            <person name="Liu W."/>
            <person name="Liu X."/>
            <person name="Perez L."/>
            <person name="Shen H."/>
            <person name="Wang Q."/>
            <person name="Watt J."/>
            <person name="Xi L."/>
            <person name="Xin Y."/>
            <person name="Zhou J."/>
            <person name="Deng J."/>
            <person name="Jiang H."/>
            <person name="Liu Y."/>
            <person name="Qu J."/>
            <person name="Song X.-Z."/>
            <person name="Zhang L."/>
            <person name="Villasana D."/>
            <person name="Johnson A."/>
            <person name="Liu J."/>
            <person name="Liyanage D."/>
            <person name="Lorensuhewa L."/>
            <person name="Robinson T."/>
            <person name="Song A."/>
            <person name="Song B.-B."/>
            <person name="Dinh H."/>
            <person name="Thornton R."/>
            <person name="Coyle M."/>
            <person name="Francisco L."/>
            <person name="Jackson L."/>
            <person name="Javaid M."/>
            <person name="Korchina V."/>
            <person name="Kovar C."/>
            <person name="Mata R."/>
            <person name="Mathew T."/>
            <person name="Ngo R."/>
            <person name="Nguyen L."/>
            <person name="Nguyen N."/>
            <person name="Okwuonu G."/>
            <person name="Ongeri F."/>
            <person name="Pham C."/>
            <person name="Simmons D."/>
            <person name="Wilczek-Boney K."/>
            <person name="Hale W."/>
            <person name="Jakkamsetti A."/>
            <person name="Pham P."/>
            <person name="Ruth R."/>
            <person name="San Lucas F."/>
            <person name="Warren J."/>
            <person name="Zhang J."/>
            <person name="Zhao Z."/>
            <person name="Zhou C."/>
            <person name="Zhu D."/>
            <person name="Lee S."/>
            <person name="Bess C."/>
            <person name="Blankenburg K."/>
            <person name="Forbes L."/>
            <person name="Fu Q."/>
            <person name="Gubbala S."/>
            <person name="Hirani K."/>
            <person name="Jayaseelan J.C."/>
            <person name="Lara F."/>
            <person name="Munidasa M."/>
            <person name="Palculict T."/>
            <person name="Patil S."/>
            <person name="Pu L.-L."/>
            <person name="Saada N."/>
            <person name="Tang L."/>
            <person name="Weissenberger G."/>
            <person name="Zhu Y."/>
            <person name="Hemphill L."/>
            <person name="Shang Y."/>
            <person name="Youmans B."/>
            <person name="Ayvaz T."/>
            <person name="Ross M."/>
            <person name="Santibanez J."/>
            <person name="Aqrawi P."/>
            <person name="Gross S."/>
            <person name="Joshi V."/>
            <person name="Fowler G."/>
            <person name="Nazareth L."/>
            <person name="Reid J."/>
            <person name="Worley K."/>
            <person name="Petrosino J."/>
            <person name="Highlander S."/>
            <person name="Gibbs R."/>
        </authorList>
    </citation>
    <scope>NUCLEOTIDE SEQUENCE [LARGE SCALE GENOMIC DNA]</scope>
    <source>
        <strain evidence="3 4">JV21</strain>
    </source>
</reference>
<dbReference type="Gene3D" id="1.25.40.10">
    <property type="entry name" value="Tetratricopeptide repeat domain"/>
    <property type="match status" value="1"/>
</dbReference>
<evidence type="ECO:0000313" key="4">
    <source>
        <dbReference type="Proteomes" id="UP000005813"/>
    </source>
</evidence>
<comment type="caution">
    <text evidence="3">The sequence shown here is derived from an EMBL/GenBank/DDBJ whole genome shotgun (WGS) entry which is preliminary data.</text>
</comment>
<dbReference type="PROSITE" id="PS50005">
    <property type="entry name" value="TPR"/>
    <property type="match status" value="1"/>
</dbReference>
<feature type="transmembrane region" description="Helical" evidence="2">
    <location>
        <begin position="38"/>
        <end position="58"/>
    </location>
</feature>
<keyword evidence="2" id="KW-1133">Transmembrane helix</keyword>
<dbReference type="Pfam" id="PF12895">
    <property type="entry name" value="ANAPC3"/>
    <property type="match status" value="1"/>
</dbReference>
<feature type="repeat" description="TPR" evidence="1">
    <location>
        <begin position="131"/>
        <end position="164"/>
    </location>
</feature>
<feature type="transmembrane region" description="Helical" evidence="2">
    <location>
        <begin position="6"/>
        <end position="26"/>
    </location>
</feature>
<proteinExistence type="predicted"/>
<evidence type="ECO:0000256" key="2">
    <source>
        <dbReference type="SAM" id="Phobius"/>
    </source>
</evidence>